<feature type="signal peptide" evidence="2">
    <location>
        <begin position="1"/>
        <end position="19"/>
    </location>
</feature>
<comment type="caution">
    <text evidence="3">The sequence shown here is derived from an EMBL/GenBank/DDBJ whole genome shotgun (WGS) entry which is preliminary data.</text>
</comment>
<reference evidence="3 4" key="1">
    <citation type="journal article" date="2018" name="Gigascience">
        <title>Genomes of trombidid mites reveal novel predicted allergens and laterally-transferred genes associated with secondary metabolism.</title>
        <authorList>
            <person name="Dong X."/>
            <person name="Chaisiri K."/>
            <person name="Xia D."/>
            <person name="Armstrong S.D."/>
            <person name="Fang Y."/>
            <person name="Donnelly M.J."/>
            <person name="Kadowaki T."/>
            <person name="McGarry J.W."/>
            <person name="Darby A.C."/>
            <person name="Makepeace B.L."/>
        </authorList>
    </citation>
    <scope>NUCLEOTIDE SEQUENCE [LARGE SCALE GENOMIC DNA]</scope>
    <source>
        <strain evidence="3">UoL-UT</strain>
    </source>
</reference>
<evidence type="ECO:0000256" key="1">
    <source>
        <dbReference type="ARBA" id="ARBA00023002"/>
    </source>
</evidence>
<dbReference type="STRING" id="299467.A0A443SNC3"/>
<gene>
    <name evidence="3" type="ORF">B4U80_00987</name>
</gene>
<sequence>MLQVFVVILLLLFILFSLRKRSGRKRYKGVVGCDMDGKVVIITGANTGIGKEAARMFARLNAKVIIACRCLQSGRSAAEDISNSTQNSNIIVKECDLRSLKSVRNFVDDVLSTEERLDVLVCNAGIGGQFGRNLTEDNIEVQFQTNHLSHFLMVNLLTDLLKRSSPSRVVITSSSAHRFGTLDIENMIRFDKYISHPFFAYSDTKLANLLFMRELSRKLKNSAVTVNALHPGAVYTNIIKYNKVWYMKIILIFLCFLQNRSVEEGAQTIVYLSSSAEVNGVTGKYFVDCQPSNYNPTVDDRFLSKKLWDVSQQLCSLQRRFTTEDTEAAISYSRATCTRQQ</sequence>
<dbReference type="CDD" id="cd05327">
    <property type="entry name" value="retinol-DH_like_SDR_c_like"/>
    <property type="match status" value="1"/>
</dbReference>
<evidence type="ECO:0000256" key="2">
    <source>
        <dbReference type="SAM" id="SignalP"/>
    </source>
</evidence>
<evidence type="ECO:0000313" key="4">
    <source>
        <dbReference type="Proteomes" id="UP000288716"/>
    </source>
</evidence>
<name>A0A443SNC3_9ACAR</name>
<dbReference type="PANTHER" id="PTHR43157:SF31">
    <property type="entry name" value="PHOSPHATIDYLINOSITOL-GLYCAN BIOSYNTHESIS CLASS F PROTEIN"/>
    <property type="match status" value="1"/>
</dbReference>
<dbReference type="Pfam" id="PF00106">
    <property type="entry name" value="adh_short"/>
    <property type="match status" value="1"/>
</dbReference>
<dbReference type="InterPro" id="IPR002347">
    <property type="entry name" value="SDR_fam"/>
</dbReference>
<keyword evidence="1" id="KW-0560">Oxidoreductase</keyword>
<dbReference type="OrthoDB" id="191139at2759"/>
<evidence type="ECO:0000313" key="3">
    <source>
        <dbReference type="EMBL" id="RWS29031.1"/>
    </source>
</evidence>
<protein>
    <submittedName>
        <fullName evidence="3">Retinol dehydrogenase 11-like protein</fullName>
    </submittedName>
</protein>
<feature type="chain" id="PRO_5019360261" evidence="2">
    <location>
        <begin position="20"/>
        <end position="341"/>
    </location>
</feature>
<dbReference type="PRINTS" id="PR00081">
    <property type="entry name" value="GDHRDH"/>
</dbReference>
<dbReference type="Gene3D" id="3.40.50.720">
    <property type="entry name" value="NAD(P)-binding Rossmann-like Domain"/>
    <property type="match status" value="1"/>
</dbReference>
<keyword evidence="4" id="KW-1185">Reference proteome</keyword>
<dbReference type="GO" id="GO:0016491">
    <property type="term" value="F:oxidoreductase activity"/>
    <property type="evidence" value="ECO:0007669"/>
    <property type="project" value="UniProtKB-KW"/>
</dbReference>
<dbReference type="PANTHER" id="PTHR43157">
    <property type="entry name" value="PHOSPHATIDYLINOSITOL-GLYCAN BIOSYNTHESIS CLASS F PROTEIN-RELATED"/>
    <property type="match status" value="1"/>
</dbReference>
<keyword evidence="2" id="KW-0732">Signal</keyword>
<dbReference type="VEuPathDB" id="VectorBase:LDEU003010"/>
<dbReference type="AlphaFoldDB" id="A0A443SNC3"/>
<proteinExistence type="predicted"/>
<dbReference type="SUPFAM" id="SSF51735">
    <property type="entry name" value="NAD(P)-binding Rossmann-fold domains"/>
    <property type="match status" value="1"/>
</dbReference>
<dbReference type="InterPro" id="IPR036291">
    <property type="entry name" value="NAD(P)-bd_dom_sf"/>
</dbReference>
<accession>A0A443SNC3</accession>
<dbReference type="Proteomes" id="UP000288716">
    <property type="component" value="Unassembled WGS sequence"/>
</dbReference>
<organism evidence="3 4">
    <name type="scientific">Leptotrombidium deliense</name>
    <dbReference type="NCBI Taxonomy" id="299467"/>
    <lineage>
        <taxon>Eukaryota</taxon>
        <taxon>Metazoa</taxon>
        <taxon>Ecdysozoa</taxon>
        <taxon>Arthropoda</taxon>
        <taxon>Chelicerata</taxon>
        <taxon>Arachnida</taxon>
        <taxon>Acari</taxon>
        <taxon>Acariformes</taxon>
        <taxon>Trombidiformes</taxon>
        <taxon>Prostigmata</taxon>
        <taxon>Anystina</taxon>
        <taxon>Parasitengona</taxon>
        <taxon>Trombiculoidea</taxon>
        <taxon>Trombiculidae</taxon>
        <taxon>Leptotrombidium</taxon>
    </lineage>
</organism>
<dbReference type="EMBL" id="NCKV01001100">
    <property type="protein sequence ID" value="RWS29031.1"/>
    <property type="molecule type" value="Genomic_DNA"/>
</dbReference>